<sequence>MQKIKLLALMKGISSTALLDSPIMPANDQIRRLLCFQGIEIFEPSPTTGTFPIPLLNQGGQVPSVSNRDRGSNAAPSFTFRPQNLDSQPSFSSVEDQVSSSFDVVQKAEASYRHLVHLDTPLDLVFPAEFSKEATSTSFAPDSVTEFKKVPFKGQDVFTNPSEGDPMITSAQQEQQEHQKMDITGGSMDRNSHDDDNDGRATQRSIPLCDAAANEDESESKRRKTEKCSTEMNVASGALREPRVVVQIESDVDILDDGYRWRKCGQKVVKGNPNPRSYYKCTSPGCPVRKHVERASHNLKCVLTTYDGKHNHEVPAARNSSHVNSSGYNLTPTVPNTQAALGLSRNAKVLKLETPIQDIAPPFEQKAAFIYETYVGKPTGPIHSFLPGQQFKDNATGFHTIKQELKDDNHYDPCLPMFDHETTTSSPSIYLQAAGNFPS</sequence>
<evidence type="ECO:0000256" key="3">
    <source>
        <dbReference type="ARBA" id="ARBA00023125"/>
    </source>
</evidence>
<evidence type="ECO:0000313" key="9">
    <source>
        <dbReference type="Proteomes" id="UP000436088"/>
    </source>
</evidence>
<dbReference type="Pfam" id="PF03106">
    <property type="entry name" value="WRKY"/>
    <property type="match status" value="1"/>
</dbReference>
<dbReference type="GO" id="GO:0005634">
    <property type="term" value="C:nucleus"/>
    <property type="evidence" value="ECO:0007669"/>
    <property type="project" value="UniProtKB-SubCell"/>
</dbReference>
<comment type="caution">
    <text evidence="8">The sequence shown here is derived from an EMBL/GenBank/DDBJ whole genome shotgun (WGS) entry which is preliminary data.</text>
</comment>
<dbReference type="PANTHER" id="PTHR31221">
    <property type="entry name" value="WRKY TRANSCRIPTION FACTOR PROTEIN 1-RELATED"/>
    <property type="match status" value="1"/>
</dbReference>
<evidence type="ECO:0000256" key="4">
    <source>
        <dbReference type="ARBA" id="ARBA00023163"/>
    </source>
</evidence>
<dbReference type="AlphaFoldDB" id="A0A6A3ACU9"/>
<feature type="compositionally biased region" description="Basic and acidic residues" evidence="6">
    <location>
        <begin position="190"/>
        <end position="201"/>
    </location>
</feature>
<evidence type="ECO:0000256" key="6">
    <source>
        <dbReference type="SAM" id="MobiDB-lite"/>
    </source>
</evidence>
<proteinExistence type="predicted"/>
<dbReference type="Proteomes" id="UP000436088">
    <property type="component" value="Unassembled WGS sequence"/>
</dbReference>
<accession>A0A6A3ACU9</accession>
<dbReference type="GO" id="GO:0003700">
    <property type="term" value="F:DNA-binding transcription factor activity"/>
    <property type="evidence" value="ECO:0007669"/>
    <property type="project" value="InterPro"/>
</dbReference>
<gene>
    <name evidence="8" type="ORF">F3Y22_tig00110483pilonHSYRG00167</name>
</gene>
<keyword evidence="2" id="KW-0805">Transcription regulation</keyword>
<comment type="subcellular location">
    <subcellularLocation>
        <location evidence="1">Nucleus</location>
    </subcellularLocation>
</comment>
<feature type="domain" description="WRKY" evidence="7">
    <location>
        <begin position="250"/>
        <end position="315"/>
    </location>
</feature>
<dbReference type="FunFam" id="2.20.25.80:FF:000003">
    <property type="entry name" value="WRKY transcription factor 57"/>
    <property type="match status" value="1"/>
</dbReference>
<keyword evidence="4" id="KW-0804">Transcription</keyword>
<feature type="region of interest" description="Disordered" evidence="6">
    <location>
        <begin position="155"/>
        <end position="229"/>
    </location>
</feature>
<dbReference type="SMART" id="SM00774">
    <property type="entry name" value="WRKY"/>
    <property type="match status" value="1"/>
</dbReference>
<dbReference type="PROSITE" id="PS50811">
    <property type="entry name" value="WRKY"/>
    <property type="match status" value="1"/>
</dbReference>
<dbReference type="InterPro" id="IPR003657">
    <property type="entry name" value="WRKY_dom"/>
</dbReference>
<evidence type="ECO:0000256" key="1">
    <source>
        <dbReference type="ARBA" id="ARBA00004123"/>
    </source>
</evidence>
<reference evidence="8" key="1">
    <citation type="submission" date="2019-09" db="EMBL/GenBank/DDBJ databases">
        <title>Draft genome information of white flower Hibiscus syriacus.</title>
        <authorList>
            <person name="Kim Y.-M."/>
        </authorList>
    </citation>
    <scope>NUCLEOTIDE SEQUENCE [LARGE SCALE GENOMIC DNA]</scope>
    <source>
        <strain evidence="8">YM2019G1</strain>
    </source>
</reference>
<organism evidence="8 9">
    <name type="scientific">Hibiscus syriacus</name>
    <name type="common">Rose of Sharon</name>
    <dbReference type="NCBI Taxonomy" id="106335"/>
    <lineage>
        <taxon>Eukaryota</taxon>
        <taxon>Viridiplantae</taxon>
        <taxon>Streptophyta</taxon>
        <taxon>Embryophyta</taxon>
        <taxon>Tracheophyta</taxon>
        <taxon>Spermatophyta</taxon>
        <taxon>Magnoliopsida</taxon>
        <taxon>eudicotyledons</taxon>
        <taxon>Gunneridae</taxon>
        <taxon>Pentapetalae</taxon>
        <taxon>rosids</taxon>
        <taxon>malvids</taxon>
        <taxon>Malvales</taxon>
        <taxon>Malvaceae</taxon>
        <taxon>Malvoideae</taxon>
        <taxon>Hibiscus</taxon>
    </lineage>
</organism>
<evidence type="ECO:0000313" key="8">
    <source>
        <dbReference type="EMBL" id="KAE8702320.1"/>
    </source>
</evidence>
<dbReference type="PANTHER" id="PTHR31221:SF126">
    <property type="entry name" value="WRKY DOMAIN-CONTAINING PROTEIN"/>
    <property type="match status" value="1"/>
</dbReference>
<keyword evidence="5" id="KW-0539">Nucleus</keyword>
<dbReference type="InterPro" id="IPR036576">
    <property type="entry name" value="WRKY_dom_sf"/>
</dbReference>
<dbReference type="Gene3D" id="2.20.25.80">
    <property type="entry name" value="WRKY domain"/>
    <property type="match status" value="1"/>
</dbReference>
<dbReference type="InterPro" id="IPR044810">
    <property type="entry name" value="WRKY_plant"/>
</dbReference>
<keyword evidence="9" id="KW-1185">Reference proteome</keyword>
<dbReference type="SUPFAM" id="SSF118290">
    <property type="entry name" value="WRKY DNA-binding domain"/>
    <property type="match status" value="1"/>
</dbReference>
<protein>
    <submittedName>
        <fullName evidence="8">WRKY transcription factor 34</fullName>
    </submittedName>
</protein>
<evidence type="ECO:0000259" key="7">
    <source>
        <dbReference type="PROSITE" id="PS50811"/>
    </source>
</evidence>
<name>A0A6A3ACU9_HIBSY</name>
<feature type="region of interest" description="Disordered" evidence="6">
    <location>
        <begin position="60"/>
        <end position="82"/>
    </location>
</feature>
<dbReference type="GO" id="GO:0043565">
    <property type="term" value="F:sequence-specific DNA binding"/>
    <property type="evidence" value="ECO:0007669"/>
    <property type="project" value="InterPro"/>
</dbReference>
<evidence type="ECO:0000256" key="2">
    <source>
        <dbReference type="ARBA" id="ARBA00023015"/>
    </source>
</evidence>
<keyword evidence="3" id="KW-0238">DNA-binding</keyword>
<dbReference type="EMBL" id="VEPZ02001008">
    <property type="protein sequence ID" value="KAE8702320.1"/>
    <property type="molecule type" value="Genomic_DNA"/>
</dbReference>
<evidence type="ECO:0000256" key="5">
    <source>
        <dbReference type="ARBA" id="ARBA00023242"/>
    </source>
</evidence>